<accession>A0AA43QVM3</accession>
<keyword evidence="3 10" id="KW-0690">Ribosome biogenesis</keyword>
<comment type="caution">
    <text evidence="10">Lacks conserved residue(s) required for the propagation of feature annotation.</text>
</comment>
<proteinExistence type="inferred from homology"/>
<comment type="catalytic activity">
    <reaction evidence="10">
        <text>ATP + H2O = ADP + phosphate + H(+)</text>
        <dbReference type="Rhea" id="RHEA:13065"/>
        <dbReference type="ChEBI" id="CHEBI:15377"/>
        <dbReference type="ChEBI" id="CHEBI:15378"/>
        <dbReference type="ChEBI" id="CHEBI:30616"/>
        <dbReference type="ChEBI" id="CHEBI:43474"/>
        <dbReference type="ChEBI" id="CHEBI:456216"/>
    </reaction>
</comment>
<dbReference type="PANTHER" id="PTHR12595">
    <property type="entry name" value="POS9-ACTIVATING FACTOR FAP7-RELATED"/>
    <property type="match status" value="1"/>
</dbReference>
<dbReference type="EC" id="2.7.4.3" evidence="10"/>
<dbReference type="PANTHER" id="PTHR12595:SF0">
    <property type="entry name" value="ADENYLATE KINASE ISOENZYME 6"/>
    <property type="match status" value="1"/>
</dbReference>
<dbReference type="GO" id="GO:0042274">
    <property type="term" value="P:ribosomal small subunit biogenesis"/>
    <property type="evidence" value="ECO:0007669"/>
    <property type="project" value="UniProtKB-UniRule"/>
</dbReference>
<comment type="catalytic activity">
    <reaction evidence="1 10">
        <text>AMP + ATP = 2 ADP</text>
        <dbReference type="Rhea" id="RHEA:12973"/>
        <dbReference type="ChEBI" id="CHEBI:30616"/>
        <dbReference type="ChEBI" id="CHEBI:456215"/>
        <dbReference type="ChEBI" id="CHEBI:456216"/>
        <dbReference type="EC" id="2.7.4.3"/>
    </reaction>
</comment>
<feature type="binding site" evidence="10">
    <location>
        <position position="15"/>
    </location>
    <ligand>
        <name>ATP</name>
        <dbReference type="ChEBI" id="CHEBI:30616"/>
    </ligand>
</feature>
<evidence type="ECO:0000256" key="4">
    <source>
        <dbReference type="ARBA" id="ARBA00022552"/>
    </source>
</evidence>
<dbReference type="Pfam" id="PF13238">
    <property type="entry name" value="AAA_18"/>
    <property type="match status" value="1"/>
</dbReference>
<evidence type="ECO:0000256" key="2">
    <source>
        <dbReference type="ARBA" id="ARBA00022490"/>
    </source>
</evidence>
<feature type="binding site" evidence="10">
    <location>
        <position position="19"/>
    </location>
    <ligand>
        <name>ATP</name>
        <dbReference type="ChEBI" id="CHEBI:30616"/>
    </ligand>
</feature>
<keyword evidence="9 10" id="KW-0539">Nucleus</keyword>
<sequence>MPRKQPNIVVTGTPGVGKTSHCELLTSSTGLTHLSMNTIVKEKGCHEGWDEEYQSYTVDEDKLLDVLEDSYDVPTTGGYILDWHACDIFPESWIDLVVVLRTDSTKLYDRLKARKYSERKLQENLDSEIMEVLLQEAREGFPGEGMVVELRSDEADEIEGNVQRITEWVSKWKEDREVQDDDDGD</sequence>
<dbReference type="SUPFAM" id="SSF52540">
    <property type="entry name" value="P-loop containing nucleoside triphosphate hydrolases"/>
    <property type="match status" value="1"/>
</dbReference>
<dbReference type="InterPro" id="IPR027417">
    <property type="entry name" value="P-loop_NTPase"/>
</dbReference>
<dbReference type="GO" id="GO:0006364">
    <property type="term" value="P:rRNA processing"/>
    <property type="evidence" value="ECO:0007669"/>
    <property type="project" value="UniProtKB-KW"/>
</dbReference>
<feature type="binding site" evidence="10">
    <location>
        <position position="17"/>
    </location>
    <ligand>
        <name>ATP</name>
        <dbReference type="ChEBI" id="CHEBI:30616"/>
    </ligand>
</feature>
<feature type="binding site" evidence="10">
    <location>
        <position position="114"/>
    </location>
    <ligand>
        <name>ATP</name>
        <dbReference type="ChEBI" id="CHEBI:30616"/>
    </ligand>
</feature>
<organism evidence="11 12">
    <name type="scientific">Ramalina farinacea</name>
    <dbReference type="NCBI Taxonomy" id="258253"/>
    <lineage>
        <taxon>Eukaryota</taxon>
        <taxon>Fungi</taxon>
        <taxon>Dikarya</taxon>
        <taxon>Ascomycota</taxon>
        <taxon>Pezizomycotina</taxon>
        <taxon>Lecanoromycetes</taxon>
        <taxon>OSLEUM clade</taxon>
        <taxon>Lecanoromycetidae</taxon>
        <taxon>Lecanorales</taxon>
        <taxon>Lecanorineae</taxon>
        <taxon>Ramalinaceae</taxon>
        <taxon>Ramalina</taxon>
    </lineage>
</organism>
<comment type="caution">
    <text evidence="11">The sequence shown here is derived from an EMBL/GenBank/DDBJ whole genome shotgun (WGS) entry which is preliminary data.</text>
</comment>
<reference evidence="11" key="1">
    <citation type="journal article" date="2023" name="Genome Biol. Evol.">
        <title>First Whole Genome Sequence and Flow Cytometry Genome Size Data for the Lichen-Forming Fungus Ramalina farinacea (Ascomycota).</title>
        <authorList>
            <person name="Llewellyn T."/>
            <person name="Mian S."/>
            <person name="Hill R."/>
            <person name="Leitch I.J."/>
            <person name="Gaya E."/>
        </authorList>
    </citation>
    <scope>NUCLEOTIDE SEQUENCE</scope>
    <source>
        <strain evidence="11">LIQ254RAFAR</strain>
    </source>
</reference>
<dbReference type="GO" id="GO:0005524">
    <property type="term" value="F:ATP binding"/>
    <property type="evidence" value="ECO:0007669"/>
    <property type="project" value="UniProtKB-KW"/>
</dbReference>
<dbReference type="Proteomes" id="UP001161017">
    <property type="component" value="Unassembled WGS sequence"/>
</dbReference>
<evidence type="ECO:0000256" key="8">
    <source>
        <dbReference type="ARBA" id="ARBA00022840"/>
    </source>
</evidence>
<feature type="region of interest" description="NMPbind" evidence="10">
    <location>
        <begin position="35"/>
        <end position="58"/>
    </location>
</feature>
<keyword evidence="4 10" id="KW-0698">rRNA processing</keyword>
<evidence type="ECO:0000256" key="6">
    <source>
        <dbReference type="ARBA" id="ARBA00022741"/>
    </source>
</evidence>
<dbReference type="Gene3D" id="3.40.50.300">
    <property type="entry name" value="P-loop containing nucleotide triphosphate hydrolases"/>
    <property type="match status" value="1"/>
</dbReference>
<keyword evidence="12" id="KW-1185">Reference proteome</keyword>
<dbReference type="HAMAP" id="MF_00039">
    <property type="entry name" value="Adenylate_kinase_AK6"/>
    <property type="match status" value="1"/>
</dbReference>
<evidence type="ECO:0000313" key="11">
    <source>
        <dbReference type="EMBL" id="MDI1492424.1"/>
    </source>
</evidence>
<dbReference type="GO" id="GO:0016887">
    <property type="term" value="F:ATP hydrolysis activity"/>
    <property type="evidence" value="ECO:0007669"/>
    <property type="project" value="UniProtKB-UniRule"/>
</dbReference>
<dbReference type="EMBL" id="JAPUFD010000019">
    <property type="protein sequence ID" value="MDI1492424.1"/>
    <property type="molecule type" value="Genomic_DNA"/>
</dbReference>
<protein>
    <recommendedName>
        <fullName evidence="10">Adenylate kinase isoenzyme 6 homolog</fullName>
        <shortName evidence="10">AK6</shortName>
        <ecNumber evidence="10">2.7.4.3</ecNumber>
    </recommendedName>
    <alternativeName>
        <fullName evidence="10">Dual activity adenylate kinase/ATPase</fullName>
        <shortName evidence="10">AK/ATPase</shortName>
    </alternativeName>
</protein>
<comment type="subunit">
    <text evidence="10">Interacts with small ribosomal subunit protein uS11. Not a structural component of 43S pre-ribosomes, but transiently interacts with them by binding to uS11.</text>
</comment>
<dbReference type="GO" id="GO:0005634">
    <property type="term" value="C:nucleus"/>
    <property type="evidence" value="ECO:0007669"/>
    <property type="project" value="UniProtKB-SubCell"/>
</dbReference>
<comment type="function">
    <text evidence="10">Broad-specificity nucleoside monophosphate (NMP) kinase that catalyzes the reversible transfer of the terminal phosphate group between nucleoside triphosphates and monophosphates. Has also ATPase activity. Involved in the late cytoplasmic maturation steps of the 40S ribosomal particles, specifically 18S rRNA maturation. While NMP activity is not required for ribosome maturation, ATPase activity is. Associates transiently with small ribosomal subunit protein uS11. ATP hydrolysis breaks the interaction with uS11. May temporarily remove uS11 from the ribosome to enable a conformational change of the ribosomal RNA that is needed for the final maturation step of the small ribosomal subunit. Its NMP activity may have a role in nuclear energy homeostasis.</text>
</comment>
<dbReference type="InterPro" id="IPR020618">
    <property type="entry name" value="Adenyl_kinase_AK6"/>
</dbReference>
<evidence type="ECO:0000256" key="10">
    <source>
        <dbReference type="HAMAP-Rule" id="MF_03173"/>
    </source>
</evidence>
<comment type="subcellular location">
    <subcellularLocation>
        <location evidence="10">Cytoplasm</location>
    </subcellularLocation>
    <subcellularLocation>
        <location evidence="10">Nucleus</location>
    </subcellularLocation>
</comment>
<feature type="region of interest" description="LID" evidence="10">
    <location>
        <begin position="113"/>
        <end position="123"/>
    </location>
</feature>
<keyword evidence="8 10" id="KW-0067">ATP-binding</keyword>
<dbReference type="GO" id="GO:0005737">
    <property type="term" value="C:cytoplasm"/>
    <property type="evidence" value="ECO:0007669"/>
    <property type="project" value="UniProtKB-SubCell"/>
</dbReference>
<evidence type="ECO:0000256" key="9">
    <source>
        <dbReference type="ARBA" id="ARBA00023242"/>
    </source>
</evidence>
<feature type="binding site" evidence="10">
    <location>
        <position position="20"/>
    </location>
    <ligand>
        <name>ATP</name>
        <dbReference type="ChEBI" id="CHEBI:30616"/>
    </ligand>
</feature>
<keyword evidence="2 10" id="KW-0963">Cytoplasm</keyword>
<evidence type="ECO:0000256" key="5">
    <source>
        <dbReference type="ARBA" id="ARBA00022679"/>
    </source>
</evidence>
<name>A0AA43QVM3_9LECA</name>
<keyword evidence="7 10" id="KW-0418">Kinase</keyword>
<keyword evidence="6 10" id="KW-0547">Nucleotide-binding</keyword>
<dbReference type="GO" id="GO:0004017">
    <property type="term" value="F:AMP kinase activity"/>
    <property type="evidence" value="ECO:0007669"/>
    <property type="project" value="UniProtKB-UniRule"/>
</dbReference>
<evidence type="ECO:0000256" key="1">
    <source>
        <dbReference type="ARBA" id="ARBA00000582"/>
    </source>
</evidence>
<evidence type="ECO:0000256" key="3">
    <source>
        <dbReference type="ARBA" id="ARBA00022517"/>
    </source>
</evidence>
<evidence type="ECO:0000256" key="7">
    <source>
        <dbReference type="ARBA" id="ARBA00022777"/>
    </source>
</evidence>
<evidence type="ECO:0000313" key="12">
    <source>
        <dbReference type="Proteomes" id="UP001161017"/>
    </source>
</evidence>
<dbReference type="FunFam" id="3.40.50.300:FF:000372">
    <property type="entry name" value="Adenylate kinase isoenzyme 6 homolog"/>
    <property type="match status" value="1"/>
</dbReference>
<keyword evidence="5 10" id="KW-0808">Transferase</keyword>
<feature type="binding site" evidence="10">
    <location>
        <position position="18"/>
    </location>
    <ligand>
        <name>ATP</name>
        <dbReference type="ChEBI" id="CHEBI:30616"/>
    </ligand>
</feature>
<gene>
    <name evidence="11" type="primary">FAP7</name>
    <name evidence="11" type="ORF">OHK93_003638</name>
</gene>
<dbReference type="AlphaFoldDB" id="A0AA43QVM3"/>
<comment type="similarity">
    <text evidence="10">Belongs to the adenylate kinase family. AK6 subfamily.</text>
</comment>